<dbReference type="PANTHER" id="PTHR47027">
    <property type="entry name" value="REVERSE TRANSCRIPTASE DOMAIN-CONTAINING PROTEIN"/>
    <property type="match status" value="1"/>
</dbReference>
<keyword evidence="3" id="KW-1185">Reference proteome</keyword>
<feature type="region of interest" description="Disordered" evidence="1">
    <location>
        <begin position="147"/>
        <end position="167"/>
    </location>
</feature>
<dbReference type="EMBL" id="UZAI01005204">
    <property type="protein sequence ID" value="VDO89541.1"/>
    <property type="molecule type" value="Genomic_DNA"/>
</dbReference>
<reference evidence="2 3" key="1">
    <citation type="submission" date="2018-11" db="EMBL/GenBank/DDBJ databases">
        <authorList>
            <consortium name="Pathogen Informatics"/>
        </authorList>
    </citation>
    <scope>NUCLEOTIDE SEQUENCE [LARGE SCALE GENOMIC DNA]</scope>
    <source>
        <strain evidence="2 3">Zambia</strain>
    </source>
</reference>
<sequence length="167" mass="18692">MQEKTTSVAAASVAIGLNIHKGKSKILRYNTPCTNRITFDREALQDASTYTYLDSIINEHGGSDSDMKARIGKARAAYLQLKSIWNSKQLSTNTKVTIFNTNVKTVLLQKLREVRNPSFRRYKCLVTVVYTKYFGSVGQTLSATTNCGREQTRSQRRKKSGRSAESG</sequence>
<dbReference type="AlphaFoldDB" id="A0A183M2G7"/>
<dbReference type="InterPro" id="IPR045609">
    <property type="entry name" value="DUF6451"/>
</dbReference>
<evidence type="ECO:0000313" key="3">
    <source>
        <dbReference type="Proteomes" id="UP000277204"/>
    </source>
</evidence>
<dbReference type="Proteomes" id="UP000277204">
    <property type="component" value="Unassembled WGS sequence"/>
</dbReference>
<protein>
    <submittedName>
        <fullName evidence="2">Uncharacterized protein</fullName>
    </submittedName>
</protein>
<evidence type="ECO:0000313" key="2">
    <source>
        <dbReference type="EMBL" id="VDO89541.1"/>
    </source>
</evidence>
<evidence type="ECO:0000256" key="1">
    <source>
        <dbReference type="SAM" id="MobiDB-lite"/>
    </source>
</evidence>
<dbReference type="PANTHER" id="PTHR47027:SF25">
    <property type="entry name" value="REVERSE TRANSCRIPTASE DOMAIN-CONTAINING PROTEIN"/>
    <property type="match status" value="1"/>
</dbReference>
<name>A0A183M2G7_9TREM</name>
<accession>A0A183M2G7</accession>
<proteinExistence type="predicted"/>
<gene>
    <name evidence="2" type="ORF">SMRZ_LOCUS10242</name>
</gene>
<dbReference type="Pfam" id="PF20049">
    <property type="entry name" value="DUF6451"/>
    <property type="match status" value="1"/>
</dbReference>
<organism evidence="2 3">
    <name type="scientific">Schistosoma margrebowiei</name>
    <dbReference type="NCBI Taxonomy" id="48269"/>
    <lineage>
        <taxon>Eukaryota</taxon>
        <taxon>Metazoa</taxon>
        <taxon>Spiralia</taxon>
        <taxon>Lophotrochozoa</taxon>
        <taxon>Platyhelminthes</taxon>
        <taxon>Trematoda</taxon>
        <taxon>Digenea</taxon>
        <taxon>Strigeidida</taxon>
        <taxon>Schistosomatoidea</taxon>
        <taxon>Schistosomatidae</taxon>
        <taxon>Schistosoma</taxon>
    </lineage>
</organism>